<evidence type="ECO:0000256" key="7">
    <source>
        <dbReference type="RuleBase" id="RU363032"/>
    </source>
</evidence>
<keyword evidence="4 7" id="KW-0812">Transmembrane</keyword>
<evidence type="ECO:0000256" key="2">
    <source>
        <dbReference type="ARBA" id="ARBA00022448"/>
    </source>
</evidence>
<evidence type="ECO:0000256" key="6">
    <source>
        <dbReference type="ARBA" id="ARBA00023136"/>
    </source>
</evidence>
<evidence type="ECO:0000256" key="4">
    <source>
        <dbReference type="ARBA" id="ARBA00022692"/>
    </source>
</evidence>
<keyword evidence="2 7" id="KW-0813">Transport</keyword>
<dbReference type="Proteomes" id="UP000596427">
    <property type="component" value="Chromosome"/>
</dbReference>
<dbReference type="PANTHER" id="PTHR30151">
    <property type="entry name" value="ALKANE SULFONATE ABC TRANSPORTER-RELATED, MEMBRANE SUBUNIT"/>
    <property type="match status" value="1"/>
</dbReference>
<keyword evidence="3" id="KW-1003">Cell membrane</keyword>
<keyword evidence="5 7" id="KW-1133">Transmembrane helix</keyword>
<evidence type="ECO:0000256" key="5">
    <source>
        <dbReference type="ARBA" id="ARBA00022989"/>
    </source>
</evidence>
<dbReference type="PROSITE" id="PS50928">
    <property type="entry name" value="ABC_TM1"/>
    <property type="match status" value="1"/>
</dbReference>
<dbReference type="RefSeq" id="WP_203196005.1">
    <property type="nucleotide sequence ID" value="NZ_CP063362.1"/>
</dbReference>
<proteinExistence type="inferred from homology"/>
<evidence type="ECO:0000256" key="1">
    <source>
        <dbReference type="ARBA" id="ARBA00004651"/>
    </source>
</evidence>
<dbReference type="PROSITE" id="PS51257">
    <property type="entry name" value="PROKAR_LIPOPROTEIN"/>
    <property type="match status" value="1"/>
</dbReference>
<sequence length="262" mass="27909">MSTASRTAPLVAILSYVGSLAACVLAWDLVVRLGLVDRSLLPLPGDVAVELVTLMGTASFRTDLEQTVIRSMLGLLLGTSIAVPLGATMALSRHVRGFFEPIVKVTYTLPKTSLIPLFILWFGIGTVTNVLAVMLSTLLPVLVYTYHGVEGVPRVLVWSGRAMGTGPVGILFRIQLPAALPAILIGVRVALGFSFVVAIAAEMIASSYGIGKLIFMYGENGAYVPMFAAVTAIVIVAATIDFLFARVSAYALRWSDTYSAQR</sequence>
<name>A0A974PSP3_9HYPH</name>
<evidence type="ECO:0000256" key="3">
    <source>
        <dbReference type="ARBA" id="ARBA00022475"/>
    </source>
</evidence>
<dbReference type="PANTHER" id="PTHR30151:SF0">
    <property type="entry name" value="ABC TRANSPORTER PERMEASE PROTEIN MJ0413-RELATED"/>
    <property type="match status" value="1"/>
</dbReference>
<keyword evidence="6 7" id="KW-0472">Membrane</keyword>
<comment type="subcellular location">
    <subcellularLocation>
        <location evidence="1 7">Cell membrane</location>
        <topology evidence="1 7">Multi-pass membrane protein</topology>
    </subcellularLocation>
</comment>
<protein>
    <submittedName>
        <fullName evidence="9">ABC transporter permease</fullName>
    </submittedName>
</protein>
<comment type="similarity">
    <text evidence="7">Belongs to the binding-protein-dependent transport system permease family.</text>
</comment>
<feature type="transmembrane region" description="Helical" evidence="7">
    <location>
        <begin position="222"/>
        <end position="244"/>
    </location>
</feature>
<accession>A0A974PSP3</accession>
<evidence type="ECO:0000259" key="8">
    <source>
        <dbReference type="PROSITE" id="PS50928"/>
    </source>
</evidence>
<feature type="transmembrane region" description="Helical" evidence="7">
    <location>
        <begin position="186"/>
        <end position="210"/>
    </location>
</feature>
<dbReference type="Gene3D" id="1.10.3720.10">
    <property type="entry name" value="MetI-like"/>
    <property type="match status" value="1"/>
</dbReference>
<feature type="transmembrane region" description="Helical" evidence="7">
    <location>
        <begin position="113"/>
        <end position="135"/>
    </location>
</feature>
<dbReference type="EMBL" id="CP063362">
    <property type="protein sequence ID" value="QRG09087.1"/>
    <property type="molecule type" value="Genomic_DNA"/>
</dbReference>
<gene>
    <name evidence="9" type="ORF">EZH22_12905</name>
</gene>
<evidence type="ECO:0000313" key="10">
    <source>
        <dbReference type="Proteomes" id="UP000596427"/>
    </source>
</evidence>
<feature type="transmembrane region" description="Helical" evidence="7">
    <location>
        <begin position="72"/>
        <end position="92"/>
    </location>
</feature>
<dbReference type="GO" id="GO:0055085">
    <property type="term" value="P:transmembrane transport"/>
    <property type="evidence" value="ECO:0007669"/>
    <property type="project" value="InterPro"/>
</dbReference>
<dbReference type="KEGG" id="xdi:EZH22_12905"/>
<evidence type="ECO:0000313" key="9">
    <source>
        <dbReference type="EMBL" id="QRG09087.1"/>
    </source>
</evidence>
<feature type="transmembrane region" description="Helical" evidence="7">
    <location>
        <begin position="155"/>
        <end position="174"/>
    </location>
</feature>
<feature type="domain" description="ABC transmembrane type-1" evidence="8">
    <location>
        <begin position="64"/>
        <end position="244"/>
    </location>
</feature>
<reference evidence="9 10" key="1">
    <citation type="submission" date="2020-10" db="EMBL/GenBank/DDBJ databases">
        <title>Degradation of 1,4-Dioxane by Xanthobacter sp. YN2, via a Novel Group-2 Soluble Di-Iron Monooxygenase.</title>
        <authorList>
            <person name="Ma F."/>
            <person name="Wang Y."/>
            <person name="Yang J."/>
            <person name="Guo H."/>
            <person name="Su D."/>
            <person name="Yu L."/>
        </authorList>
    </citation>
    <scope>NUCLEOTIDE SEQUENCE [LARGE SCALE GENOMIC DNA]</scope>
    <source>
        <strain evidence="9 10">YN2</strain>
    </source>
</reference>
<keyword evidence="10" id="KW-1185">Reference proteome</keyword>
<dbReference type="SUPFAM" id="SSF161098">
    <property type="entry name" value="MetI-like"/>
    <property type="match status" value="1"/>
</dbReference>
<organism evidence="9 10">
    <name type="scientific">Xanthobacter dioxanivorans</name>
    <dbReference type="NCBI Taxonomy" id="2528964"/>
    <lineage>
        <taxon>Bacteria</taxon>
        <taxon>Pseudomonadati</taxon>
        <taxon>Pseudomonadota</taxon>
        <taxon>Alphaproteobacteria</taxon>
        <taxon>Hyphomicrobiales</taxon>
        <taxon>Xanthobacteraceae</taxon>
        <taxon>Xanthobacter</taxon>
    </lineage>
</organism>
<dbReference type="Pfam" id="PF00528">
    <property type="entry name" value="BPD_transp_1"/>
    <property type="match status" value="1"/>
</dbReference>
<dbReference type="InterPro" id="IPR035906">
    <property type="entry name" value="MetI-like_sf"/>
</dbReference>
<dbReference type="CDD" id="cd06261">
    <property type="entry name" value="TM_PBP2"/>
    <property type="match status" value="1"/>
</dbReference>
<dbReference type="AlphaFoldDB" id="A0A974PSP3"/>
<dbReference type="InterPro" id="IPR000515">
    <property type="entry name" value="MetI-like"/>
</dbReference>
<dbReference type="GO" id="GO:0005886">
    <property type="term" value="C:plasma membrane"/>
    <property type="evidence" value="ECO:0007669"/>
    <property type="project" value="UniProtKB-SubCell"/>
</dbReference>